<dbReference type="EMBL" id="MU273968">
    <property type="protein sequence ID" value="KAI0027195.1"/>
    <property type="molecule type" value="Genomic_DNA"/>
</dbReference>
<proteinExistence type="predicted"/>
<evidence type="ECO:0000313" key="2">
    <source>
        <dbReference type="Proteomes" id="UP000814128"/>
    </source>
</evidence>
<protein>
    <submittedName>
        <fullName evidence="1">Uncharacterized protein</fullName>
    </submittedName>
</protein>
<gene>
    <name evidence="1" type="ORF">K488DRAFT_91167</name>
</gene>
<keyword evidence="2" id="KW-1185">Reference proteome</keyword>
<reference evidence="1" key="1">
    <citation type="submission" date="2021-02" db="EMBL/GenBank/DDBJ databases">
        <authorList>
            <consortium name="DOE Joint Genome Institute"/>
            <person name="Ahrendt S."/>
            <person name="Looney B.P."/>
            <person name="Miyauchi S."/>
            <person name="Morin E."/>
            <person name="Drula E."/>
            <person name="Courty P.E."/>
            <person name="Chicoki N."/>
            <person name="Fauchery L."/>
            <person name="Kohler A."/>
            <person name="Kuo A."/>
            <person name="Labutti K."/>
            <person name="Pangilinan J."/>
            <person name="Lipzen A."/>
            <person name="Riley R."/>
            <person name="Andreopoulos W."/>
            <person name="He G."/>
            <person name="Johnson J."/>
            <person name="Barry K.W."/>
            <person name="Grigoriev I.V."/>
            <person name="Nagy L."/>
            <person name="Hibbett D."/>
            <person name="Henrissat B."/>
            <person name="Matheny P.B."/>
            <person name="Labbe J."/>
            <person name="Martin F."/>
        </authorList>
    </citation>
    <scope>NUCLEOTIDE SEQUENCE</scope>
    <source>
        <strain evidence="1">EC-137</strain>
    </source>
</reference>
<organism evidence="1 2">
    <name type="scientific">Vararia minispora EC-137</name>
    <dbReference type="NCBI Taxonomy" id="1314806"/>
    <lineage>
        <taxon>Eukaryota</taxon>
        <taxon>Fungi</taxon>
        <taxon>Dikarya</taxon>
        <taxon>Basidiomycota</taxon>
        <taxon>Agaricomycotina</taxon>
        <taxon>Agaricomycetes</taxon>
        <taxon>Russulales</taxon>
        <taxon>Lachnocladiaceae</taxon>
        <taxon>Vararia</taxon>
    </lineage>
</organism>
<comment type="caution">
    <text evidence="1">The sequence shown here is derived from an EMBL/GenBank/DDBJ whole genome shotgun (WGS) entry which is preliminary data.</text>
</comment>
<sequence>MSSPAAARAAARRRAVLARGSDRLSKLTTSARGDGAPQFAHDDPPVLPLPEESMKSSLENFVGEETSRASRASRASPPGASSFDIFGLNPSPPDPSVWTPEQQQQFLRALMGGMGEDSQTIPPFGALPKADRASPEPTSLDALTSMMEVNAIPPMRQQKTPSRLQKLLPFIHLLSVWGLVAYYVLSVEPATSGAPVSSQALVHRWASLASSRPLEALWGAGSVPFIWAFATLELVLHSTRMFIGLGEAEPPMLLAMALPHLPPAISSTIRHGLKYLRMGSELLDDLAAVVFALAICVVFASCLE</sequence>
<dbReference type="Proteomes" id="UP000814128">
    <property type="component" value="Unassembled WGS sequence"/>
</dbReference>
<accession>A0ACB8Q6D6</accession>
<name>A0ACB8Q6D6_9AGAM</name>
<reference evidence="1" key="2">
    <citation type="journal article" date="2022" name="New Phytol.">
        <title>Evolutionary transition to the ectomycorrhizal habit in the genomes of a hyperdiverse lineage of mushroom-forming fungi.</title>
        <authorList>
            <person name="Looney B."/>
            <person name="Miyauchi S."/>
            <person name="Morin E."/>
            <person name="Drula E."/>
            <person name="Courty P.E."/>
            <person name="Kohler A."/>
            <person name="Kuo A."/>
            <person name="LaButti K."/>
            <person name="Pangilinan J."/>
            <person name="Lipzen A."/>
            <person name="Riley R."/>
            <person name="Andreopoulos W."/>
            <person name="He G."/>
            <person name="Johnson J."/>
            <person name="Nolan M."/>
            <person name="Tritt A."/>
            <person name="Barry K.W."/>
            <person name="Grigoriev I.V."/>
            <person name="Nagy L.G."/>
            <person name="Hibbett D."/>
            <person name="Henrissat B."/>
            <person name="Matheny P.B."/>
            <person name="Labbe J."/>
            <person name="Martin F.M."/>
        </authorList>
    </citation>
    <scope>NUCLEOTIDE SEQUENCE</scope>
    <source>
        <strain evidence="1">EC-137</strain>
    </source>
</reference>
<evidence type="ECO:0000313" key="1">
    <source>
        <dbReference type="EMBL" id="KAI0027195.1"/>
    </source>
</evidence>